<gene>
    <name evidence="2" type="ORF">EZS28_016148</name>
</gene>
<sequence>MSGNSENDYDKTLRSGETGRSLNFGAE</sequence>
<name>A0A5J4W0K5_9EUKA</name>
<evidence type="ECO:0000313" key="3">
    <source>
        <dbReference type="Proteomes" id="UP000324800"/>
    </source>
</evidence>
<dbReference type="Proteomes" id="UP000324800">
    <property type="component" value="Unassembled WGS sequence"/>
</dbReference>
<evidence type="ECO:0000313" key="2">
    <source>
        <dbReference type="EMBL" id="KAA6388322.1"/>
    </source>
</evidence>
<protein>
    <submittedName>
        <fullName evidence="2">Uncharacterized protein</fullName>
    </submittedName>
</protein>
<feature type="region of interest" description="Disordered" evidence="1">
    <location>
        <begin position="1"/>
        <end position="27"/>
    </location>
</feature>
<accession>A0A5J4W0K5</accession>
<dbReference type="EMBL" id="SNRW01004031">
    <property type="protein sequence ID" value="KAA6388322.1"/>
    <property type="molecule type" value="Genomic_DNA"/>
</dbReference>
<proteinExistence type="predicted"/>
<dbReference type="AlphaFoldDB" id="A0A5J4W0K5"/>
<comment type="caution">
    <text evidence="2">The sequence shown here is derived from an EMBL/GenBank/DDBJ whole genome shotgun (WGS) entry which is preliminary data.</text>
</comment>
<organism evidence="2 3">
    <name type="scientific">Streblomastix strix</name>
    <dbReference type="NCBI Taxonomy" id="222440"/>
    <lineage>
        <taxon>Eukaryota</taxon>
        <taxon>Metamonada</taxon>
        <taxon>Preaxostyla</taxon>
        <taxon>Oxymonadida</taxon>
        <taxon>Streblomastigidae</taxon>
        <taxon>Streblomastix</taxon>
    </lineage>
</organism>
<evidence type="ECO:0000256" key="1">
    <source>
        <dbReference type="SAM" id="MobiDB-lite"/>
    </source>
</evidence>
<reference evidence="2 3" key="1">
    <citation type="submission" date="2019-03" db="EMBL/GenBank/DDBJ databases">
        <title>Single cell metagenomics reveals metabolic interactions within the superorganism composed of flagellate Streblomastix strix and complex community of Bacteroidetes bacteria on its surface.</title>
        <authorList>
            <person name="Treitli S.C."/>
            <person name="Kolisko M."/>
            <person name="Husnik F."/>
            <person name="Keeling P."/>
            <person name="Hampl V."/>
        </authorList>
    </citation>
    <scope>NUCLEOTIDE SEQUENCE [LARGE SCALE GENOMIC DNA]</scope>
    <source>
        <strain evidence="2">ST1C</strain>
    </source>
</reference>
<feature type="non-terminal residue" evidence="2">
    <location>
        <position position="27"/>
    </location>
</feature>